<dbReference type="AlphaFoldDB" id="A0A8J2BIK6"/>
<organism evidence="2 3">
    <name type="scientific">Candidatus Methylacidithermus pantelleriae</name>
    <dbReference type="NCBI Taxonomy" id="2744239"/>
    <lineage>
        <taxon>Bacteria</taxon>
        <taxon>Pseudomonadati</taxon>
        <taxon>Verrucomicrobiota</taxon>
        <taxon>Methylacidiphilae</taxon>
        <taxon>Methylacidiphilales</taxon>
        <taxon>Methylacidiphilaceae</taxon>
        <taxon>Candidatus Methylacidithermus</taxon>
    </lineage>
</organism>
<name>A0A8J2BIK6_9BACT</name>
<proteinExistence type="predicted"/>
<feature type="compositionally biased region" description="Basic and acidic residues" evidence="1">
    <location>
        <begin position="25"/>
        <end position="45"/>
    </location>
</feature>
<evidence type="ECO:0000313" key="3">
    <source>
        <dbReference type="Proteomes" id="UP000663859"/>
    </source>
</evidence>
<accession>A0A8J2BIK6</accession>
<reference evidence="2" key="1">
    <citation type="submission" date="2021-02" db="EMBL/GenBank/DDBJ databases">
        <authorList>
            <person name="Cremers G."/>
            <person name="Picone N."/>
        </authorList>
    </citation>
    <scope>NUCLEOTIDE SEQUENCE</scope>
    <source>
        <strain evidence="2">PQ17</strain>
    </source>
</reference>
<evidence type="ECO:0000256" key="1">
    <source>
        <dbReference type="SAM" id="MobiDB-lite"/>
    </source>
</evidence>
<keyword evidence="3" id="KW-1185">Reference proteome</keyword>
<dbReference type="Proteomes" id="UP000663859">
    <property type="component" value="Unassembled WGS sequence"/>
</dbReference>
<dbReference type="EMBL" id="CAJNOB010000016">
    <property type="protein sequence ID" value="CAF0697865.1"/>
    <property type="molecule type" value="Genomic_DNA"/>
</dbReference>
<evidence type="ECO:0000313" key="2">
    <source>
        <dbReference type="EMBL" id="CAF0697865.1"/>
    </source>
</evidence>
<feature type="region of interest" description="Disordered" evidence="1">
    <location>
        <begin position="1"/>
        <end position="62"/>
    </location>
</feature>
<gene>
    <name evidence="2" type="ORF">MPNT_230044</name>
</gene>
<sequence>MLELCSATFTQKTSEPQWESPCLLQEKRTEDPEQHQIQGKFEHSLQGRLGKATPLRERSDSR</sequence>
<comment type="caution">
    <text evidence="2">The sequence shown here is derived from an EMBL/GenBank/DDBJ whole genome shotgun (WGS) entry which is preliminary data.</text>
</comment>
<protein>
    <submittedName>
        <fullName evidence="2">Uncharacterized protein</fullName>
    </submittedName>
</protein>
<feature type="compositionally biased region" description="Polar residues" evidence="1">
    <location>
        <begin position="7"/>
        <end position="17"/>
    </location>
</feature>